<feature type="domain" description="NAD(P)-binding" evidence="1">
    <location>
        <begin position="27"/>
        <end position="261"/>
    </location>
</feature>
<dbReference type="Gene3D" id="3.40.50.720">
    <property type="entry name" value="NAD(P)-binding Rossmann-like Domain"/>
    <property type="match status" value="1"/>
</dbReference>
<dbReference type="PANTHER" id="PTHR43000">
    <property type="entry name" value="DTDP-D-GLUCOSE 4,6-DEHYDRATASE-RELATED"/>
    <property type="match status" value="1"/>
</dbReference>
<sequence>MRILVTGADGFTGRTFDTRAREAGHELVPLRSNLKDAEGLRREVGEIHPDAVVHLAGIAFVAHANDDAFYAVNVVGTTNLLDALARLPVPPSMILLASSANVYGNCKQSPIAETQAPAPVNHYGMSKLAMEYMARTYMDRLRLVIARPFNYTGPGQDVNFLIPKLAKHFAHQAPTIALGNLHVEREFNDVRTVCDAYLSLLAHGEPGQTYNVCSGRPYNLQHVVDLFERLTGHTINVSVNPEFVRPNEVHRLCGDPSKLVALLEKVGVHLGVPPLEETLRRMLTVAVPRDPVT</sequence>
<evidence type="ECO:0000259" key="1">
    <source>
        <dbReference type="Pfam" id="PF16363"/>
    </source>
</evidence>
<proteinExistence type="predicted"/>
<dbReference type="PROSITE" id="PS00061">
    <property type="entry name" value="ADH_SHORT"/>
    <property type="match status" value="1"/>
</dbReference>
<dbReference type="Pfam" id="PF16363">
    <property type="entry name" value="GDP_Man_Dehyd"/>
    <property type="match status" value="1"/>
</dbReference>
<comment type="caution">
    <text evidence="2">The sequence shown here is derived from an EMBL/GenBank/DDBJ whole genome shotgun (WGS) entry which is preliminary data.</text>
</comment>
<keyword evidence="2" id="KW-0456">Lyase</keyword>
<evidence type="ECO:0000313" key="2">
    <source>
        <dbReference type="EMBL" id="MEJ8854747.1"/>
    </source>
</evidence>
<evidence type="ECO:0000313" key="3">
    <source>
        <dbReference type="Proteomes" id="UP001367030"/>
    </source>
</evidence>
<dbReference type="RefSeq" id="WP_340334839.1">
    <property type="nucleotide sequence ID" value="NZ_JBBKZS010000003.1"/>
</dbReference>
<accession>A0ABU8X4K7</accession>
<dbReference type="InterPro" id="IPR016040">
    <property type="entry name" value="NAD(P)-bd_dom"/>
</dbReference>
<dbReference type="EMBL" id="JBBKZS010000003">
    <property type="protein sequence ID" value="MEJ8854747.1"/>
    <property type="molecule type" value="Genomic_DNA"/>
</dbReference>
<dbReference type="InterPro" id="IPR036291">
    <property type="entry name" value="NAD(P)-bd_dom_sf"/>
</dbReference>
<dbReference type="Gene3D" id="3.90.25.10">
    <property type="entry name" value="UDP-galactose 4-epimerase, domain 1"/>
    <property type="match status" value="1"/>
</dbReference>
<organism evidence="2 3">
    <name type="scientific">Variovorax robiniae</name>
    <dbReference type="NCBI Taxonomy" id="1836199"/>
    <lineage>
        <taxon>Bacteria</taxon>
        <taxon>Pseudomonadati</taxon>
        <taxon>Pseudomonadota</taxon>
        <taxon>Betaproteobacteria</taxon>
        <taxon>Burkholderiales</taxon>
        <taxon>Comamonadaceae</taxon>
        <taxon>Variovorax</taxon>
    </lineage>
</organism>
<dbReference type="EC" id="4.2.1.47" evidence="2"/>
<protein>
    <submittedName>
        <fullName evidence="2">GDP-mannose 4,6-dehydratase</fullName>
        <ecNumber evidence="2">4.2.1.47</ecNumber>
    </submittedName>
</protein>
<dbReference type="GO" id="GO:0008446">
    <property type="term" value="F:GDP-mannose 4,6-dehydratase activity"/>
    <property type="evidence" value="ECO:0007669"/>
    <property type="project" value="UniProtKB-EC"/>
</dbReference>
<dbReference type="InterPro" id="IPR020904">
    <property type="entry name" value="Sc_DH/Rdtase_CS"/>
</dbReference>
<gene>
    <name evidence="2" type="ORF">WKW79_09220</name>
</gene>
<name>A0ABU8X4K7_9BURK</name>
<keyword evidence="3" id="KW-1185">Reference proteome</keyword>
<dbReference type="SUPFAM" id="SSF51735">
    <property type="entry name" value="NAD(P)-binding Rossmann-fold domains"/>
    <property type="match status" value="1"/>
</dbReference>
<reference evidence="2 3" key="1">
    <citation type="submission" date="2024-03" db="EMBL/GenBank/DDBJ databases">
        <title>Novel species of the genus Variovorax.</title>
        <authorList>
            <person name="Liu Q."/>
            <person name="Xin Y.-H."/>
        </authorList>
    </citation>
    <scope>NUCLEOTIDE SEQUENCE [LARGE SCALE GENOMIC DNA]</scope>
    <source>
        <strain evidence="2 3">KACC 18901</strain>
    </source>
</reference>
<dbReference type="Proteomes" id="UP001367030">
    <property type="component" value="Unassembled WGS sequence"/>
</dbReference>